<dbReference type="InterPro" id="IPR051531">
    <property type="entry name" value="N-acetyltransferase"/>
</dbReference>
<proteinExistence type="predicted"/>
<feature type="domain" description="N-acetyltransferase" evidence="1">
    <location>
        <begin position="10"/>
        <end position="168"/>
    </location>
</feature>
<organism evidence="2 3">
    <name type="scientific">Paenibacillus nanensis</name>
    <dbReference type="NCBI Taxonomy" id="393251"/>
    <lineage>
        <taxon>Bacteria</taxon>
        <taxon>Bacillati</taxon>
        <taxon>Bacillota</taxon>
        <taxon>Bacilli</taxon>
        <taxon>Bacillales</taxon>
        <taxon>Paenibacillaceae</taxon>
        <taxon>Paenibacillus</taxon>
    </lineage>
</organism>
<sequence length="173" mass="19813">MLWGETVRLYLYVPDMERDLDAHAEMMKDEGVGRWLPKGAGYTREETERFIRYFMKHWQEFGYGAWAVYSKQTGQFLGHCGLNVVQDMGVTEVLYAFSKEARGKGYCTEAASAALDWAFGDLGLDTVIGLAKQGNEPSTAVMKRLGMTYQSSFEWRGMHAVRYEINRTTYTQK</sequence>
<keyword evidence="3" id="KW-1185">Reference proteome</keyword>
<dbReference type="InterPro" id="IPR016181">
    <property type="entry name" value="Acyl_CoA_acyltransferase"/>
</dbReference>
<dbReference type="GO" id="GO:0016747">
    <property type="term" value="F:acyltransferase activity, transferring groups other than amino-acyl groups"/>
    <property type="evidence" value="ECO:0007669"/>
    <property type="project" value="InterPro"/>
</dbReference>
<dbReference type="AlphaFoldDB" id="A0A3A1UIR7"/>
<dbReference type="PANTHER" id="PTHR43792:SF1">
    <property type="entry name" value="N-ACETYLTRANSFERASE DOMAIN-CONTAINING PROTEIN"/>
    <property type="match status" value="1"/>
</dbReference>
<dbReference type="InterPro" id="IPR000182">
    <property type="entry name" value="GNAT_dom"/>
</dbReference>
<reference evidence="2 3" key="1">
    <citation type="submission" date="2018-09" db="EMBL/GenBank/DDBJ databases">
        <title>Paenibacillus aracenensis nov. sp. isolated from a cave in southern Spain.</title>
        <authorList>
            <person name="Jurado V."/>
            <person name="Gutierrez-Patricio S."/>
            <person name="Gonzalez-Pimentel J.L."/>
            <person name="Miller A.Z."/>
            <person name="Laiz L."/>
            <person name="Saiz-Jimenez C."/>
        </authorList>
    </citation>
    <scope>NUCLEOTIDE SEQUENCE [LARGE SCALE GENOMIC DNA]</scope>
    <source>
        <strain evidence="2 3">DSM 22867</strain>
    </source>
</reference>
<dbReference type="Pfam" id="PF13302">
    <property type="entry name" value="Acetyltransf_3"/>
    <property type="match status" value="1"/>
</dbReference>
<evidence type="ECO:0000313" key="3">
    <source>
        <dbReference type="Proteomes" id="UP000266482"/>
    </source>
</evidence>
<dbReference type="Proteomes" id="UP000266482">
    <property type="component" value="Unassembled WGS sequence"/>
</dbReference>
<evidence type="ECO:0000259" key="1">
    <source>
        <dbReference type="PROSITE" id="PS51186"/>
    </source>
</evidence>
<evidence type="ECO:0000313" key="2">
    <source>
        <dbReference type="EMBL" id="RIX47073.1"/>
    </source>
</evidence>
<dbReference type="PROSITE" id="PS51186">
    <property type="entry name" value="GNAT"/>
    <property type="match status" value="1"/>
</dbReference>
<dbReference type="Gene3D" id="3.40.630.30">
    <property type="match status" value="1"/>
</dbReference>
<name>A0A3A1UIR7_9BACL</name>
<keyword evidence="2" id="KW-0808">Transferase</keyword>
<dbReference type="SUPFAM" id="SSF55729">
    <property type="entry name" value="Acyl-CoA N-acyltransferases (Nat)"/>
    <property type="match status" value="1"/>
</dbReference>
<gene>
    <name evidence="2" type="ORF">D3P08_25775</name>
</gene>
<comment type="caution">
    <text evidence="2">The sequence shown here is derived from an EMBL/GenBank/DDBJ whole genome shotgun (WGS) entry which is preliminary data.</text>
</comment>
<protein>
    <submittedName>
        <fullName evidence="2">N-acetyltransferase</fullName>
    </submittedName>
</protein>
<accession>A0A3A1UIR7</accession>
<dbReference type="EMBL" id="QXQA01000025">
    <property type="protein sequence ID" value="RIX47073.1"/>
    <property type="molecule type" value="Genomic_DNA"/>
</dbReference>
<dbReference type="PANTHER" id="PTHR43792">
    <property type="entry name" value="GNAT FAMILY, PUTATIVE (AFU_ORTHOLOGUE AFUA_3G00765)-RELATED-RELATED"/>
    <property type="match status" value="1"/>
</dbReference>